<dbReference type="OrthoDB" id="665442at2"/>
<proteinExistence type="predicted"/>
<evidence type="ECO:0000313" key="1">
    <source>
        <dbReference type="EMBL" id="SFP55647.1"/>
    </source>
</evidence>
<organism evidence="1 2">
    <name type="scientific">Parafilimonas terrae</name>
    <dbReference type="NCBI Taxonomy" id="1465490"/>
    <lineage>
        <taxon>Bacteria</taxon>
        <taxon>Pseudomonadati</taxon>
        <taxon>Bacteroidota</taxon>
        <taxon>Chitinophagia</taxon>
        <taxon>Chitinophagales</taxon>
        <taxon>Chitinophagaceae</taxon>
        <taxon>Parafilimonas</taxon>
    </lineage>
</organism>
<dbReference type="Proteomes" id="UP000199031">
    <property type="component" value="Unassembled WGS sequence"/>
</dbReference>
<dbReference type="EMBL" id="FOXQ01000001">
    <property type="protein sequence ID" value="SFP55647.1"/>
    <property type="molecule type" value="Genomic_DNA"/>
</dbReference>
<reference evidence="1 2" key="1">
    <citation type="submission" date="2016-10" db="EMBL/GenBank/DDBJ databases">
        <authorList>
            <person name="de Groot N.N."/>
        </authorList>
    </citation>
    <scope>NUCLEOTIDE SEQUENCE [LARGE SCALE GENOMIC DNA]</scope>
    <source>
        <strain evidence="1 2">DSM 28286</strain>
    </source>
</reference>
<gene>
    <name evidence="1" type="ORF">SAMN05444277_101165</name>
</gene>
<accession>A0A1I5RBC8</accession>
<sequence length="166" mass="18941">MIKHLFWTLLLFSCHSNSNNDSQVKMPPPSDTAQTLTTEKESNELKKTVRRFDNHQRFEIVSFKNTLNKNTTDTDTSKCSGWKLTESDIEKIIKNSEPIGGTTWDLNFLVLTCTKSVKVVQHGQQFDVEINAASFFLVNNGDTSVFFGDYKDSDRKYFIEGPNTSE</sequence>
<protein>
    <submittedName>
        <fullName evidence="1">Uncharacterized protein</fullName>
    </submittedName>
</protein>
<dbReference type="STRING" id="1465490.SAMN05444277_101165"/>
<evidence type="ECO:0000313" key="2">
    <source>
        <dbReference type="Proteomes" id="UP000199031"/>
    </source>
</evidence>
<dbReference type="AlphaFoldDB" id="A0A1I5RBC8"/>
<dbReference type="RefSeq" id="WP_143075714.1">
    <property type="nucleotide sequence ID" value="NZ_FOXQ01000001.1"/>
</dbReference>
<keyword evidence="2" id="KW-1185">Reference proteome</keyword>
<name>A0A1I5RBC8_9BACT</name>